<reference evidence="9 10" key="2">
    <citation type="submission" date="2018-06" db="EMBL/GenBank/DDBJ databases">
        <title>Metagenomic assembly of (sub)arctic Cyanobacteria and their associated microbiome from non-axenic cultures.</title>
        <authorList>
            <person name="Baurain D."/>
        </authorList>
    </citation>
    <scope>NUCLEOTIDE SEQUENCE [LARGE SCALE GENOMIC DNA]</scope>
    <source>
        <strain evidence="9">ULC129bin1</strain>
    </source>
</reference>
<feature type="transmembrane region" description="Helical" evidence="7">
    <location>
        <begin position="57"/>
        <end position="74"/>
    </location>
</feature>
<name>A0A2W4TUP7_9CYAN</name>
<dbReference type="InterPro" id="IPR050622">
    <property type="entry name" value="CPA3_antiporter_subunitB"/>
</dbReference>
<dbReference type="Proteomes" id="UP000249354">
    <property type="component" value="Unassembled WGS sequence"/>
</dbReference>
<dbReference type="PANTHER" id="PTHR33932">
    <property type="entry name" value="NA(+)/H(+) ANTIPORTER SUBUNIT B"/>
    <property type="match status" value="1"/>
</dbReference>
<comment type="similarity">
    <text evidence="2">Belongs to the CPA3 antiporters (TC 2.A.63) subunit B family.</text>
</comment>
<feature type="transmembrane region" description="Helical" evidence="7">
    <location>
        <begin position="94"/>
        <end position="112"/>
    </location>
</feature>
<dbReference type="GO" id="GO:0005886">
    <property type="term" value="C:plasma membrane"/>
    <property type="evidence" value="ECO:0007669"/>
    <property type="project" value="UniProtKB-SubCell"/>
</dbReference>
<reference evidence="10" key="1">
    <citation type="submission" date="2018-04" db="EMBL/GenBank/DDBJ databases">
        <authorList>
            <person name="Cornet L."/>
        </authorList>
    </citation>
    <scope>NUCLEOTIDE SEQUENCE [LARGE SCALE GENOMIC DNA]</scope>
</reference>
<evidence type="ECO:0000256" key="4">
    <source>
        <dbReference type="ARBA" id="ARBA00022692"/>
    </source>
</evidence>
<evidence type="ECO:0000256" key="6">
    <source>
        <dbReference type="ARBA" id="ARBA00023136"/>
    </source>
</evidence>
<evidence type="ECO:0000256" key="1">
    <source>
        <dbReference type="ARBA" id="ARBA00004651"/>
    </source>
</evidence>
<evidence type="ECO:0000313" key="10">
    <source>
        <dbReference type="Proteomes" id="UP000249354"/>
    </source>
</evidence>
<dbReference type="Pfam" id="PF04039">
    <property type="entry name" value="MnhB"/>
    <property type="match status" value="1"/>
</dbReference>
<dbReference type="NCBIfam" id="NF009219">
    <property type="entry name" value="PRK12567.1-3"/>
    <property type="match status" value="1"/>
</dbReference>
<evidence type="ECO:0000256" key="7">
    <source>
        <dbReference type="SAM" id="Phobius"/>
    </source>
</evidence>
<evidence type="ECO:0000259" key="8">
    <source>
        <dbReference type="Pfam" id="PF04039"/>
    </source>
</evidence>
<dbReference type="PANTHER" id="PTHR33932:SF4">
    <property type="entry name" value="NA(+)_H(+) ANTIPORTER SUBUNIT B"/>
    <property type="match status" value="1"/>
</dbReference>
<evidence type="ECO:0000256" key="2">
    <source>
        <dbReference type="ARBA" id="ARBA00009425"/>
    </source>
</evidence>
<comment type="subcellular location">
    <subcellularLocation>
        <location evidence="1">Cell membrane</location>
        <topology evidence="1">Multi-pass membrane protein</topology>
    </subcellularLocation>
</comment>
<dbReference type="EMBL" id="QBMC01000146">
    <property type="protein sequence ID" value="PZO12533.1"/>
    <property type="molecule type" value="Genomic_DNA"/>
</dbReference>
<evidence type="ECO:0000256" key="3">
    <source>
        <dbReference type="ARBA" id="ARBA00022475"/>
    </source>
</evidence>
<keyword evidence="5 7" id="KW-1133">Transmembrane helix</keyword>
<feature type="transmembrane region" description="Helical" evidence="7">
    <location>
        <begin position="189"/>
        <end position="214"/>
    </location>
</feature>
<evidence type="ECO:0000256" key="5">
    <source>
        <dbReference type="ARBA" id="ARBA00022989"/>
    </source>
</evidence>
<proteinExistence type="inferred from homology"/>
<feature type="domain" description="Na+/H+ antiporter MnhB subunit-related protein" evidence="8">
    <location>
        <begin position="94"/>
        <end position="207"/>
    </location>
</feature>
<comment type="caution">
    <text evidence="9">The sequence shown here is derived from an EMBL/GenBank/DDBJ whole genome shotgun (WGS) entry which is preliminary data.</text>
</comment>
<keyword evidence="6 7" id="KW-0472">Membrane</keyword>
<dbReference type="InterPro" id="IPR007182">
    <property type="entry name" value="MnhB"/>
</dbReference>
<feature type="transmembrane region" description="Helical" evidence="7">
    <location>
        <begin position="118"/>
        <end position="138"/>
    </location>
</feature>
<gene>
    <name evidence="9" type="ORF">DCF25_17455</name>
</gene>
<dbReference type="AlphaFoldDB" id="A0A2W4TUP7"/>
<sequence>MKWLYTFAAIAFFAKILLFPGSLPALASESAVALILEDSGGVNTVSGIVFRNRLYDTLFEVIVFTIAIMGVRFLMANEQPAQTITQFTDAPSVVLARLGATVTALIGIELAIRGHLSPGGGFAAGIAGGTAVGLIAITSSTAKMEDKYQQWHAATWEKVSVLLFIAIALLSLSGLELPQGNPGDLFSGGWIPILNSLVAIKVALGSWAAVLIFVRYRGLL</sequence>
<keyword evidence="4 7" id="KW-0812">Transmembrane</keyword>
<organism evidence="9 10">
    <name type="scientific">Leptolyngbya foveolarum</name>
    <dbReference type="NCBI Taxonomy" id="47253"/>
    <lineage>
        <taxon>Bacteria</taxon>
        <taxon>Bacillati</taxon>
        <taxon>Cyanobacteriota</taxon>
        <taxon>Cyanophyceae</taxon>
        <taxon>Leptolyngbyales</taxon>
        <taxon>Leptolyngbyaceae</taxon>
        <taxon>Leptolyngbya group</taxon>
        <taxon>Leptolyngbya</taxon>
    </lineage>
</organism>
<feature type="transmembrane region" description="Helical" evidence="7">
    <location>
        <begin position="159"/>
        <end position="177"/>
    </location>
</feature>
<evidence type="ECO:0000313" key="9">
    <source>
        <dbReference type="EMBL" id="PZO12533.1"/>
    </source>
</evidence>
<keyword evidence="3" id="KW-1003">Cell membrane</keyword>
<accession>A0A2W4TUP7</accession>
<protein>
    <submittedName>
        <fullName evidence="9">Cation:proton antiporter</fullName>
    </submittedName>
</protein>